<name>I4AAY8_DESDJ</name>
<gene>
    <name evidence="1" type="ordered locus">Desde_2818</name>
</gene>
<evidence type="ECO:0000313" key="2">
    <source>
        <dbReference type="Proteomes" id="UP000006053"/>
    </source>
</evidence>
<dbReference type="STRING" id="756499.Desde_2818"/>
<organism evidence="1 2">
    <name type="scientific">Desulfitobacterium dehalogenans (strain ATCC 51507 / DSM 9161 / JW/IU-DC1)</name>
    <dbReference type="NCBI Taxonomy" id="756499"/>
    <lineage>
        <taxon>Bacteria</taxon>
        <taxon>Bacillati</taxon>
        <taxon>Bacillota</taxon>
        <taxon>Clostridia</taxon>
        <taxon>Eubacteriales</taxon>
        <taxon>Desulfitobacteriaceae</taxon>
        <taxon>Desulfitobacterium</taxon>
    </lineage>
</organism>
<dbReference type="EMBL" id="CP003348">
    <property type="protein sequence ID" value="AFM01123.1"/>
    <property type="molecule type" value="Genomic_DNA"/>
</dbReference>
<dbReference type="AlphaFoldDB" id="I4AAY8"/>
<keyword evidence="2" id="KW-1185">Reference proteome</keyword>
<dbReference type="HOGENOM" id="CLU_2616222_0_0_9"/>
<sequence length="84" mass="9889">MSNVLKRLDFNKFVEADFTYMRFVHVAKQESQLGMRERIDRELAVMIDDLMSINLEYNNVGKQVLAVWQGYWMAISALDIDIED</sequence>
<dbReference type="KEGG" id="ddh:Desde_2818"/>
<dbReference type="Proteomes" id="UP000006053">
    <property type="component" value="Chromosome"/>
</dbReference>
<proteinExistence type="predicted"/>
<evidence type="ECO:0000313" key="1">
    <source>
        <dbReference type="EMBL" id="AFM01123.1"/>
    </source>
</evidence>
<reference evidence="1 2" key="2">
    <citation type="journal article" date="2015" name="J. Bacteriol.">
        <title>Genomic, proteomic, and biochemical analysis of the organohalide respiratory pathway in Desulfitobacterium dehalogenans.</title>
        <authorList>
            <person name="Kruse T."/>
            <person name="van de Pas B.A."/>
            <person name="Atteia A."/>
            <person name="Krab K."/>
            <person name="Hagen W.R."/>
            <person name="Goodwin L."/>
            <person name="Chain P."/>
            <person name="Boeren S."/>
            <person name="Maphosa F."/>
            <person name="Schraa G."/>
            <person name="de Vos W.M."/>
            <person name="van der Oost J."/>
            <person name="Smidt H."/>
            <person name="Stams A.J."/>
        </authorList>
    </citation>
    <scope>NUCLEOTIDE SEQUENCE [LARGE SCALE GENOMIC DNA]</scope>
    <source>
        <strain evidence="2">ATCC 51507 / DSM 9161 / JW/IU-DC1</strain>
    </source>
</reference>
<accession>I4AAY8</accession>
<protein>
    <submittedName>
        <fullName evidence="1">Uncharacterized protein</fullName>
    </submittedName>
</protein>
<reference evidence="2" key="1">
    <citation type="submission" date="2012-06" db="EMBL/GenBank/DDBJ databases">
        <title>Complete sequence of Desulfitobacterium dehalogenans ATCC 51507.</title>
        <authorList>
            <person name="Lucas S."/>
            <person name="Han J."/>
            <person name="Lapidus A."/>
            <person name="Cheng J.-F."/>
            <person name="Goodwin L."/>
            <person name="Pitluck S."/>
            <person name="Peters L."/>
            <person name="Ovchinnikova G."/>
            <person name="Teshima H."/>
            <person name="Detter J.C."/>
            <person name="Han C."/>
            <person name="Tapia R."/>
            <person name="Land M."/>
            <person name="Hauser L."/>
            <person name="Kyrpides N."/>
            <person name="Ivanova N."/>
            <person name="Pagani I."/>
            <person name="Kruse T."/>
            <person name="de Vos W.M."/>
            <person name="Smidt H."/>
            <person name="Woyke T."/>
        </authorList>
    </citation>
    <scope>NUCLEOTIDE SEQUENCE [LARGE SCALE GENOMIC DNA]</scope>
    <source>
        <strain evidence="2">ATCC 51507 / DSM 9161 / JW/IU-DC1</strain>
    </source>
</reference>